<evidence type="ECO:0000313" key="3">
    <source>
        <dbReference type="Proteomes" id="UP000604825"/>
    </source>
</evidence>
<feature type="region of interest" description="Disordered" evidence="1">
    <location>
        <begin position="298"/>
        <end position="326"/>
    </location>
</feature>
<feature type="region of interest" description="Disordered" evidence="1">
    <location>
        <begin position="220"/>
        <end position="254"/>
    </location>
</feature>
<dbReference type="Proteomes" id="UP000604825">
    <property type="component" value="Unassembled WGS sequence"/>
</dbReference>
<sequence>MEQTYWGCPFNMPMSYPSRGFNQWRPGFPENAHLLHHGWQPAGQLFGQQVHRKRSLLQQEGTGRFSDQGYRPRDAIFVHGGEEISVSEAFCSDRDSVFRNSEVSNPIMGARRVSSRYDAGHGVYGVGRLPRHNVDGLIQIGGQQFKWAPIKSRDCNQPVTCSDALGAVHGMKTDDILIDKPELAAGSGDSGNDARQQQQGPDAFQKKYIVVENDGLLADSDCDSLNNSEKPVAITSTSQEPESSSIPANSVMRSSSKVVVPGGMSDQWRKFSANYNLFRPKTTALIYRPRFLGGSRIRSVASGTKPKPQWYPAGLTHTQKQRVQRL</sequence>
<accession>A0A811Q4N0</accession>
<name>A0A811Q4N0_9POAL</name>
<proteinExistence type="predicted"/>
<reference evidence="2" key="1">
    <citation type="submission" date="2020-10" db="EMBL/GenBank/DDBJ databases">
        <authorList>
            <person name="Han B."/>
            <person name="Lu T."/>
            <person name="Zhao Q."/>
            <person name="Huang X."/>
            <person name="Zhao Y."/>
        </authorList>
    </citation>
    <scope>NUCLEOTIDE SEQUENCE</scope>
</reference>
<keyword evidence="3" id="KW-1185">Reference proteome</keyword>
<protein>
    <submittedName>
        <fullName evidence="2">Uncharacterized protein</fullName>
    </submittedName>
</protein>
<comment type="caution">
    <text evidence="2">The sequence shown here is derived from an EMBL/GenBank/DDBJ whole genome shotgun (WGS) entry which is preliminary data.</text>
</comment>
<dbReference type="EMBL" id="CAJGYO010000008">
    <property type="protein sequence ID" value="CAD6251010.1"/>
    <property type="molecule type" value="Genomic_DNA"/>
</dbReference>
<feature type="compositionally biased region" description="Polar residues" evidence="1">
    <location>
        <begin position="223"/>
        <end position="254"/>
    </location>
</feature>
<gene>
    <name evidence="2" type="ORF">NCGR_LOCUS34777</name>
</gene>
<evidence type="ECO:0000313" key="2">
    <source>
        <dbReference type="EMBL" id="CAD6251010.1"/>
    </source>
</evidence>
<organism evidence="2 3">
    <name type="scientific">Miscanthus lutarioriparius</name>
    <dbReference type="NCBI Taxonomy" id="422564"/>
    <lineage>
        <taxon>Eukaryota</taxon>
        <taxon>Viridiplantae</taxon>
        <taxon>Streptophyta</taxon>
        <taxon>Embryophyta</taxon>
        <taxon>Tracheophyta</taxon>
        <taxon>Spermatophyta</taxon>
        <taxon>Magnoliopsida</taxon>
        <taxon>Liliopsida</taxon>
        <taxon>Poales</taxon>
        <taxon>Poaceae</taxon>
        <taxon>PACMAD clade</taxon>
        <taxon>Panicoideae</taxon>
        <taxon>Andropogonodae</taxon>
        <taxon>Andropogoneae</taxon>
        <taxon>Saccharinae</taxon>
        <taxon>Miscanthus</taxon>
    </lineage>
</organism>
<dbReference type="AlphaFoldDB" id="A0A811Q4N0"/>
<evidence type="ECO:0000256" key="1">
    <source>
        <dbReference type="SAM" id="MobiDB-lite"/>
    </source>
</evidence>